<comment type="caution">
    <text evidence="1">The sequence shown here is derived from an EMBL/GenBank/DDBJ whole genome shotgun (WGS) entry which is preliminary data.</text>
</comment>
<dbReference type="SUPFAM" id="SSF56784">
    <property type="entry name" value="HAD-like"/>
    <property type="match status" value="1"/>
</dbReference>
<dbReference type="Gene3D" id="1.20.1440.100">
    <property type="entry name" value="SG protein - dephosphorylation function"/>
    <property type="match status" value="1"/>
</dbReference>
<dbReference type="Pfam" id="PF12710">
    <property type="entry name" value="HAD"/>
    <property type="match status" value="1"/>
</dbReference>
<proteinExistence type="predicted"/>
<dbReference type="OrthoDB" id="7375910at2"/>
<gene>
    <name evidence="1" type="ORF">EYR15_04010</name>
</gene>
<name>A0A4Q9GLS6_9HYPH</name>
<dbReference type="InterPro" id="IPR036412">
    <property type="entry name" value="HAD-like_sf"/>
</dbReference>
<keyword evidence="2" id="KW-1185">Reference proteome</keyword>
<dbReference type="EMBL" id="SIUB01000002">
    <property type="protein sequence ID" value="TBN54035.1"/>
    <property type="molecule type" value="Genomic_DNA"/>
</dbReference>
<dbReference type="Gene3D" id="3.40.50.1000">
    <property type="entry name" value="HAD superfamily/HAD-like"/>
    <property type="match status" value="1"/>
</dbReference>
<organism evidence="1 2">
    <name type="scientific">Hansschlegelia quercus</name>
    <dbReference type="NCBI Taxonomy" id="2528245"/>
    <lineage>
        <taxon>Bacteria</taxon>
        <taxon>Pseudomonadati</taxon>
        <taxon>Pseudomonadota</taxon>
        <taxon>Alphaproteobacteria</taxon>
        <taxon>Hyphomicrobiales</taxon>
        <taxon>Methylopilaceae</taxon>
        <taxon>Hansschlegelia</taxon>
    </lineage>
</organism>
<dbReference type="InterPro" id="IPR023214">
    <property type="entry name" value="HAD_sf"/>
</dbReference>
<evidence type="ECO:0000313" key="1">
    <source>
        <dbReference type="EMBL" id="TBN54035.1"/>
    </source>
</evidence>
<dbReference type="AlphaFoldDB" id="A0A4Q9GLS6"/>
<reference evidence="1 2" key="1">
    <citation type="submission" date="2019-02" db="EMBL/GenBank/DDBJ databases">
        <title>Hansschlegelia quercus sp. nov., a novel methylotrophic bacterium from buds of oak (Quercus robur L.).</title>
        <authorList>
            <person name="Agafonova N.V."/>
            <person name="Kaparullina E.N."/>
            <person name="Grouzdev D.S."/>
            <person name="Doronina N.V."/>
        </authorList>
    </citation>
    <scope>NUCLEOTIDE SEQUENCE [LARGE SCALE GENOMIC DNA]</scope>
    <source>
        <strain evidence="1 2">Dub</strain>
    </source>
</reference>
<accession>A0A4Q9GLS6</accession>
<evidence type="ECO:0000313" key="2">
    <source>
        <dbReference type="Proteomes" id="UP000291613"/>
    </source>
</evidence>
<dbReference type="Proteomes" id="UP000291613">
    <property type="component" value="Unassembled WGS sequence"/>
</dbReference>
<evidence type="ECO:0008006" key="3">
    <source>
        <dbReference type="Google" id="ProtNLM"/>
    </source>
</evidence>
<sequence length="239" mass="25948">MTSSPDAAIETLKRSTVRPVYAFDLDGTILDVNSFPLWVRYLLKGGPATAPLGARASVAARTAMALIERKAFKRSHQLLKLRLQRLWTALPQAQAAEDFTARLMPHVRREFGPALAKVASGEIDALLATAAAEEYAEELAARLGFRHYVATPRGRADVDENVGPAKRASVLAFVEKAGWNGRPLVVFTDHLEDAPLVESADILVWCGTDADGRKAAGTLPAKAFIPLSKLELRHADVWG</sequence>
<dbReference type="RefSeq" id="WP_131001630.1">
    <property type="nucleotide sequence ID" value="NZ_JBHSZR010000005.1"/>
</dbReference>
<protein>
    <recommendedName>
        <fullName evidence="3">HAD family hydrolase</fullName>
    </recommendedName>
</protein>